<accession>A0AAV0B515</accession>
<evidence type="ECO:0000313" key="2">
    <source>
        <dbReference type="Proteomes" id="UP001153365"/>
    </source>
</evidence>
<feature type="non-terminal residue" evidence="1">
    <location>
        <position position="1"/>
    </location>
</feature>
<dbReference type="PANTHER" id="PTHR28069">
    <property type="entry name" value="GH20023P"/>
    <property type="match status" value="1"/>
</dbReference>
<keyword evidence="2" id="KW-1185">Reference proteome</keyword>
<reference evidence="1" key="1">
    <citation type="submission" date="2022-06" db="EMBL/GenBank/DDBJ databases">
        <authorList>
            <consortium name="SYNGENTA / RWTH Aachen University"/>
        </authorList>
    </citation>
    <scope>NUCLEOTIDE SEQUENCE</scope>
</reference>
<sequence>WSIDPEKSKYWPRLGEANKNKHNLRSGRALKEFNLPDQQPFEETVTLSNWDLLLYTRGFRSIDGDQSRHHLSKLLTYPMTIGGILHTFSPYNLRNQHLTIQGYRSLTSIIRSVLYYFFFLKKQAQTINTIRIFILGARAEYSLPPSIWSQMTHLFTSPDVLFQI</sequence>
<organism evidence="1 2">
    <name type="scientific">Phakopsora pachyrhizi</name>
    <name type="common">Asian soybean rust disease fungus</name>
    <dbReference type="NCBI Taxonomy" id="170000"/>
    <lineage>
        <taxon>Eukaryota</taxon>
        <taxon>Fungi</taxon>
        <taxon>Dikarya</taxon>
        <taxon>Basidiomycota</taxon>
        <taxon>Pucciniomycotina</taxon>
        <taxon>Pucciniomycetes</taxon>
        <taxon>Pucciniales</taxon>
        <taxon>Phakopsoraceae</taxon>
        <taxon>Phakopsora</taxon>
    </lineage>
</organism>
<dbReference type="PANTHER" id="PTHR28069:SF1">
    <property type="entry name" value="PROTEIN MSS51, MITOCHONDRIAL"/>
    <property type="match status" value="1"/>
</dbReference>
<evidence type="ECO:0000313" key="1">
    <source>
        <dbReference type="EMBL" id="CAH7677671.1"/>
    </source>
</evidence>
<dbReference type="EMBL" id="CALTRL010003136">
    <property type="protein sequence ID" value="CAH7677671.1"/>
    <property type="molecule type" value="Genomic_DNA"/>
</dbReference>
<proteinExistence type="predicted"/>
<protein>
    <submittedName>
        <fullName evidence="1">Uncharacterized protein</fullName>
    </submittedName>
</protein>
<dbReference type="Proteomes" id="UP001153365">
    <property type="component" value="Unassembled WGS sequence"/>
</dbReference>
<comment type="caution">
    <text evidence="1">The sequence shown here is derived from an EMBL/GenBank/DDBJ whole genome shotgun (WGS) entry which is preliminary data.</text>
</comment>
<dbReference type="AlphaFoldDB" id="A0AAV0B515"/>
<gene>
    <name evidence="1" type="ORF">PPACK8108_LOCUS12847</name>
</gene>
<name>A0AAV0B515_PHAPC</name>